<sequence>MSKDQLTRRRKCFTNEQHLRRDVDEILTANDMSDALVCIVDGVGQMKHRRAVRTQDDEIFKNGVFETDGAANEIVECRNSGVGNTESNNVTIARTQCAVSTESVVARCAAAGLGTSLYFVGGARTPVGRTVAEEFLDSCEMHGPTLGLMNRRAVPIEPQPLEGAEDDVDQFGARPLGVGVFDTQNELAALLAGKEPVEKGGSCPTDVEIARRRRGEADSGDWGVHRVDGTVRPSLSWLSHRFREDFRPGPPSLSSPGAPHDVFAPLAPPPPFGRSYDFFRIGSGRSVVLKRQEVIV</sequence>
<organism evidence="1">
    <name type="scientific">freshwater metagenome</name>
    <dbReference type="NCBI Taxonomy" id="449393"/>
    <lineage>
        <taxon>unclassified sequences</taxon>
        <taxon>metagenomes</taxon>
        <taxon>ecological metagenomes</taxon>
    </lineage>
</organism>
<dbReference type="AlphaFoldDB" id="A0A6J6N9S7"/>
<reference evidence="1" key="1">
    <citation type="submission" date="2020-05" db="EMBL/GenBank/DDBJ databases">
        <authorList>
            <person name="Chiriac C."/>
            <person name="Salcher M."/>
            <person name="Ghai R."/>
            <person name="Kavagutti S V."/>
        </authorList>
    </citation>
    <scope>NUCLEOTIDE SEQUENCE</scope>
</reference>
<gene>
    <name evidence="1" type="ORF">UFOPK2350_01142</name>
</gene>
<dbReference type="EMBL" id="CAEZXE010000100">
    <property type="protein sequence ID" value="CAB4682886.1"/>
    <property type="molecule type" value="Genomic_DNA"/>
</dbReference>
<evidence type="ECO:0000313" key="1">
    <source>
        <dbReference type="EMBL" id="CAB4682886.1"/>
    </source>
</evidence>
<proteinExistence type="predicted"/>
<name>A0A6J6N9S7_9ZZZZ</name>
<protein>
    <submittedName>
        <fullName evidence="1">Unannotated protein</fullName>
    </submittedName>
</protein>
<accession>A0A6J6N9S7</accession>